<dbReference type="InterPro" id="IPR036052">
    <property type="entry name" value="TrpB-like_PALP_sf"/>
</dbReference>
<evidence type="ECO:0000256" key="3">
    <source>
        <dbReference type="ARBA" id="ARBA00012093"/>
    </source>
</evidence>
<dbReference type="GO" id="GO:0009097">
    <property type="term" value="P:isoleucine biosynthetic process"/>
    <property type="evidence" value="ECO:0007669"/>
    <property type="project" value="TreeGrafter"/>
</dbReference>
<dbReference type="InterPro" id="IPR001926">
    <property type="entry name" value="TrpB-like_PALP"/>
</dbReference>
<dbReference type="OrthoDB" id="7773036at2759"/>
<dbReference type="Proteomes" id="UP000054248">
    <property type="component" value="Unassembled WGS sequence"/>
</dbReference>
<organism evidence="8 9">
    <name type="scientific">Tulasnella calospora MUT 4182</name>
    <dbReference type="NCBI Taxonomy" id="1051891"/>
    <lineage>
        <taxon>Eukaryota</taxon>
        <taxon>Fungi</taxon>
        <taxon>Dikarya</taxon>
        <taxon>Basidiomycota</taxon>
        <taxon>Agaricomycotina</taxon>
        <taxon>Agaricomycetes</taxon>
        <taxon>Cantharellales</taxon>
        <taxon>Tulasnellaceae</taxon>
        <taxon>Tulasnella</taxon>
    </lineage>
</organism>
<dbReference type="AlphaFoldDB" id="A0A0C3Q9F1"/>
<evidence type="ECO:0000313" key="8">
    <source>
        <dbReference type="EMBL" id="KIO20569.1"/>
    </source>
</evidence>
<dbReference type="PANTHER" id="PTHR48078">
    <property type="entry name" value="THREONINE DEHYDRATASE, MITOCHONDRIAL-RELATED"/>
    <property type="match status" value="1"/>
</dbReference>
<dbReference type="PANTHER" id="PTHR48078:SF2">
    <property type="entry name" value="CATABOLIC L-SERINE_THREONINE DEHYDRATASE"/>
    <property type="match status" value="1"/>
</dbReference>
<protein>
    <recommendedName>
        <fullName evidence="3">L-serine ammonia-lyase</fullName>
        <ecNumber evidence="3">4.3.1.17</ecNumber>
    </recommendedName>
</protein>
<proteinExistence type="inferred from homology"/>
<comment type="similarity">
    <text evidence="2">Belongs to the serine/threonine dehydratase family.</text>
</comment>
<reference evidence="8 9" key="1">
    <citation type="submission" date="2014-04" db="EMBL/GenBank/DDBJ databases">
        <authorList>
            <consortium name="DOE Joint Genome Institute"/>
            <person name="Kuo A."/>
            <person name="Girlanda M."/>
            <person name="Perotto S."/>
            <person name="Kohler A."/>
            <person name="Nagy L.G."/>
            <person name="Floudas D."/>
            <person name="Copeland A."/>
            <person name="Barry K.W."/>
            <person name="Cichocki N."/>
            <person name="Veneault-Fourrey C."/>
            <person name="LaButti K."/>
            <person name="Lindquist E.A."/>
            <person name="Lipzen A."/>
            <person name="Lundell T."/>
            <person name="Morin E."/>
            <person name="Murat C."/>
            <person name="Sun H."/>
            <person name="Tunlid A."/>
            <person name="Henrissat B."/>
            <person name="Grigoriev I.V."/>
            <person name="Hibbett D.S."/>
            <person name="Martin F."/>
            <person name="Nordberg H.P."/>
            <person name="Cantor M.N."/>
            <person name="Hua S.X."/>
        </authorList>
    </citation>
    <scope>NUCLEOTIDE SEQUENCE [LARGE SCALE GENOMIC DNA]</scope>
    <source>
        <strain evidence="8 9">MUT 4182</strain>
    </source>
</reference>
<keyword evidence="4" id="KW-0663">Pyridoxal phosphate</keyword>
<dbReference type="GO" id="GO:0006567">
    <property type="term" value="P:L-threonine catabolic process"/>
    <property type="evidence" value="ECO:0007669"/>
    <property type="project" value="TreeGrafter"/>
</dbReference>
<evidence type="ECO:0000256" key="4">
    <source>
        <dbReference type="ARBA" id="ARBA00022898"/>
    </source>
</evidence>
<dbReference type="HOGENOM" id="CLU_021152_3_0_1"/>
<evidence type="ECO:0000313" key="9">
    <source>
        <dbReference type="Proteomes" id="UP000054248"/>
    </source>
</evidence>
<sequence>MEHLWRETPLLYSKQASDRLNCDVYLKLENLQDMHSFKYRGISLFAQEALKAHGPSAHLIVASGGNAAYATCGVALALQMKCTAFVPLKSASVKPLLEAYGATVQVGGENFQEALSKAKEAVASDLNAVLVPAYDHPTLWKGHSSLIKEISRQLPDASRKPDAIVCAVGGGGLLAGIILGCQDVKWDGVPILGMETQGSNCFYQSMLANRTPVADPSAVGNSSDTVQDEKHQVEVSHLHQLTSKALCLGATSPTAGAVRLALDRRGLVRCVCVTDEMSIKAAVDYLNEQKQLVELACATALVPAYNARILKSIGVLQDTRAGGNKRPLVVFVVCGGANVNLDEMVGYNQILRDLEETGRDPYADPFWLDGAIVS</sequence>
<keyword evidence="5" id="KW-0456">Lyase</keyword>
<comment type="cofactor">
    <cofactor evidence="1">
        <name>pyridoxal 5'-phosphate</name>
        <dbReference type="ChEBI" id="CHEBI:597326"/>
    </cofactor>
</comment>
<dbReference type="SUPFAM" id="SSF53686">
    <property type="entry name" value="Tryptophan synthase beta subunit-like PLP-dependent enzymes"/>
    <property type="match status" value="1"/>
</dbReference>
<dbReference type="GO" id="GO:0006565">
    <property type="term" value="P:L-serine catabolic process"/>
    <property type="evidence" value="ECO:0007669"/>
    <property type="project" value="TreeGrafter"/>
</dbReference>
<reference evidence="9" key="2">
    <citation type="submission" date="2015-01" db="EMBL/GenBank/DDBJ databases">
        <title>Evolutionary Origins and Diversification of the Mycorrhizal Mutualists.</title>
        <authorList>
            <consortium name="DOE Joint Genome Institute"/>
            <consortium name="Mycorrhizal Genomics Consortium"/>
            <person name="Kohler A."/>
            <person name="Kuo A."/>
            <person name="Nagy L.G."/>
            <person name="Floudas D."/>
            <person name="Copeland A."/>
            <person name="Barry K.W."/>
            <person name="Cichocki N."/>
            <person name="Veneault-Fourrey C."/>
            <person name="LaButti K."/>
            <person name="Lindquist E.A."/>
            <person name="Lipzen A."/>
            <person name="Lundell T."/>
            <person name="Morin E."/>
            <person name="Murat C."/>
            <person name="Riley R."/>
            <person name="Ohm R."/>
            <person name="Sun H."/>
            <person name="Tunlid A."/>
            <person name="Henrissat B."/>
            <person name="Grigoriev I.V."/>
            <person name="Hibbett D.S."/>
            <person name="Martin F."/>
        </authorList>
    </citation>
    <scope>NUCLEOTIDE SEQUENCE [LARGE SCALE GENOMIC DNA]</scope>
    <source>
        <strain evidence="9">MUT 4182</strain>
    </source>
</reference>
<accession>A0A0C3Q9F1</accession>
<dbReference type="Gene3D" id="3.40.50.1100">
    <property type="match status" value="2"/>
</dbReference>
<evidence type="ECO:0000256" key="6">
    <source>
        <dbReference type="ARBA" id="ARBA00049406"/>
    </source>
</evidence>
<gene>
    <name evidence="8" type="ORF">M407DRAFT_245744</name>
</gene>
<evidence type="ECO:0000256" key="1">
    <source>
        <dbReference type="ARBA" id="ARBA00001933"/>
    </source>
</evidence>
<evidence type="ECO:0000256" key="2">
    <source>
        <dbReference type="ARBA" id="ARBA00010869"/>
    </source>
</evidence>
<dbReference type="InterPro" id="IPR050147">
    <property type="entry name" value="Ser/Thr_Dehydratase"/>
</dbReference>
<comment type="catalytic activity">
    <reaction evidence="6">
        <text>L-serine = pyruvate + NH4(+)</text>
        <dbReference type="Rhea" id="RHEA:19169"/>
        <dbReference type="ChEBI" id="CHEBI:15361"/>
        <dbReference type="ChEBI" id="CHEBI:28938"/>
        <dbReference type="ChEBI" id="CHEBI:33384"/>
        <dbReference type="EC" id="4.3.1.17"/>
    </reaction>
</comment>
<dbReference type="Pfam" id="PF00291">
    <property type="entry name" value="PALP"/>
    <property type="match status" value="1"/>
</dbReference>
<dbReference type="GO" id="GO:0004794">
    <property type="term" value="F:threonine deaminase activity"/>
    <property type="evidence" value="ECO:0007669"/>
    <property type="project" value="TreeGrafter"/>
</dbReference>
<name>A0A0C3Q9F1_9AGAM</name>
<feature type="domain" description="Tryptophan synthase beta chain-like PALP" evidence="7">
    <location>
        <begin position="4"/>
        <end position="307"/>
    </location>
</feature>
<keyword evidence="9" id="KW-1185">Reference proteome</keyword>
<evidence type="ECO:0000256" key="5">
    <source>
        <dbReference type="ARBA" id="ARBA00023239"/>
    </source>
</evidence>
<dbReference type="EMBL" id="KN823169">
    <property type="protein sequence ID" value="KIO20569.1"/>
    <property type="molecule type" value="Genomic_DNA"/>
</dbReference>
<dbReference type="EC" id="4.3.1.17" evidence="3"/>
<evidence type="ECO:0000259" key="7">
    <source>
        <dbReference type="Pfam" id="PF00291"/>
    </source>
</evidence>
<dbReference type="GO" id="GO:0003941">
    <property type="term" value="F:L-serine ammonia-lyase activity"/>
    <property type="evidence" value="ECO:0007669"/>
    <property type="project" value="UniProtKB-EC"/>
</dbReference>
<dbReference type="STRING" id="1051891.A0A0C3Q9F1"/>